<dbReference type="SUPFAM" id="SSF56112">
    <property type="entry name" value="Protein kinase-like (PK-like)"/>
    <property type="match status" value="1"/>
</dbReference>
<dbReference type="Proteomes" id="UP000053405">
    <property type="component" value="Unassembled WGS sequence"/>
</dbReference>
<dbReference type="STRING" id="1121927.GOHSU_18_01030"/>
<evidence type="ECO:0000313" key="2">
    <source>
        <dbReference type="Proteomes" id="UP000053405"/>
    </source>
</evidence>
<dbReference type="EMBL" id="BANT01000018">
    <property type="protein sequence ID" value="GAC57348.1"/>
    <property type="molecule type" value="Genomic_DNA"/>
</dbReference>
<reference evidence="1 2" key="1">
    <citation type="submission" date="2012-12" db="EMBL/GenBank/DDBJ databases">
        <title>Whole genome shotgun sequence of Gordonia hirsuta NBRC 16056.</title>
        <authorList>
            <person name="Isaki-Nakamura S."/>
            <person name="Hosoyama A."/>
            <person name="Tsuchikane K."/>
            <person name="Katsumata H."/>
            <person name="Baba S."/>
            <person name="Yamazaki S."/>
            <person name="Fujita N."/>
        </authorList>
    </citation>
    <scope>NUCLEOTIDE SEQUENCE [LARGE SCALE GENOMIC DNA]</scope>
    <source>
        <strain evidence="1 2">NBRC 16056</strain>
    </source>
</reference>
<gene>
    <name evidence="1" type="ORF">GOHSU_18_01030</name>
</gene>
<dbReference type="eggNOG" id="COG2334">
    <property type="taxonomic scope" value="Bacteria"/>
</dbReference>
<evidence type="ECO:0000313" key="1">
    <source>
        <dbReference type="EMBL" id="GAC57348.1"/>
    </source>
</evidence>
<keyword evidence="2" id="KW-1185">Reference proteome</keyword>
<comment type="caution">
    <text evidence="1">The sequence shown here is derived from an EMBL/GenBank/DDBJ whole genome shotgun (WGS) entry which is preliminary data.</text>
</comment>
<dbReference type="InterPro" id="IPR011009">
    <property type="entry name" value="Kinase-like_dom_sf"/>
</dbReference>
<name>L7LBC9_9ACTN</name>
<dbReference type="OrthoDB" id="144109at2"/>
<proteinExistence type="predicted"/>
<organism evidence="1 2">
    <name type="scientific">Gordonia hirsuta DSM 44140 = NBRC 16056</name>
    <dbReference type="NCBI Taxonomy" id="1121927"/>
    <lineage>
        <taxon>Bacteria</taxon>
        <taxon>Bacillati</taxon>
        <taxon>Actinomycetota</taxon>
        <taxon>Actinomycetes</taxon>
        <taxon>Mycobacteriales</taxon>
        <taxon>Gordoniaceae</taxon>
        <taxon>Gordonia</taxon>
    </lineage>
</organism>
<accession>L7LBC9</accession>
<protein>
    <recommendedName>
        <fullName evidence="3">Aminoglycoside phosphotransferase domain-containing protein</fullName>
    </recommendedName>
</protein>
<sequence length="371" mass="39851">MTLTAQEQLIEVLDVAEALLTRRAGAAVSLGDPEDLGGTGRSTVLRVRLVENPLAIGRTVVIKMIDDDAPAAPFLREVAAYRYATALPTSSRPGPQLLAADPESRLLILTDLGSGRSMTELLGEDTEAATRGVSAWGQALGRMHAATVGGEEDFTILLHHTAGDRSHDEVARQAEAARDAASALTDRLGIGLSPRLAAELAAGCDLFTGGELRAFSPSDVGPENILLTDDGVQFMDYEFGAFRDATLDVAYALVTFPALLAETAVPRRAELEKALVDAWRSEVRPLWPVVERGGDLTQRLLTARTLWVWLSTYWMVAGGSGGRDWALHTGDARVVLTRWADLADAARRAGDDELAAAADELGRALHLFWFE</sequence>
<evidence type="ECO:0008006" key="3">
    <source>
        <dbReference type="Google" id="ProtNLM"/>
    </source>
</evidence>
<dbReference type="RefSeq" id="WP_005939292.1">
    <property type="nucleotide sequence ID" value="NZ_ATVK01000048.1"/>
</dbReference>
<dbReference type="AlphaFoldDB" id="L7LBC9"/>